<comment type="caution">
    <text evidence="1">The sequence shown here is derived from an EMBL/GenBank/DDBJ whole genome shotgun (WGS) entry which is preliminary data.</text>
</comment>
<evidence type="ECO:0000313" key="1">
    <source>
        <dbReference type="EMBL" id="MCW6513111.1"/>
    </source>
</evidence>
<gene>
    <name evidence="1" type="ORF">M8523_35250</name>
</gene>
<sequence length="97" mass="10116">LQSKDAAGNPSKILVANQKFIDASLGPHPDAVGSGGVWMVAPGSSWITVDDVKLPSIDPNEPSILRSIELPLKTSEYVPAGSTARFATSFGPTEVVI</sequence>
<protein>
    <submittedName>
        <fullName evidence="1">Uncharacterized protein</fullName>
    </submittedName>
</protein>
<keyword evidence="2" id="KW-1185">Reference proteome</keyword>
<dbReference type="AlphaFoldDB" id="A0AA42CNS4"/>
<organism evidence="1 2">
    <name type="scientific">Lichenifustis flavocetrariae</name>
    <dbReference type="NCBI Taxonomy" id="2949735"/>
    <lineage>
        <taxon>Bacteria</taxon>
        <taxon>Pseudomonadati</taxon>
        <taxon>Pseudomonadota</taxon>
        <taxon>Alphaproteobacteria</taxon>
        <taxon>Hyphomicrobiales</taxon>
        <taxon>Lichenihabitantaceae</taxon>
        <taxon>Lichenifustis</taxon>
    </lineage>
</organism>
<accession>A0AA42CNS4</accession>
<proteinExistence type="predicted"/>
<name>A0AA42CNS4_9HYPH</name>
<evidence type="ECO:0000313" key="2">
    <source>
        <dbReference type="Proteomes" id="UP001165667"/>
    </source>
</evidence>
<dbReference type="EMBL" id="JAMOIM010000095">
    <property type="protein sequence ID" value="MCW6513111.1"/>
    <property type="molecule type" value="Genomic_DNA"/>
</dbReference>
<reference evidence="1" key="1">
    <citation type="submission" date="2022-05" db="EMBL/GenBank/DDBJ databases">
        <authorList>
            <person name="Pankratov T."/>
        </authorList>
    </citation>
    <scope>NUCLEOTIDE SEQUENCE</scope>
    <source>
        <strain evidence="1">BP6-180914</strain>
    </source>
</reference>
<dbReference type="Proteomes" id="UP001165667">
    <property type="component" value="Unassembled WGS sequence"/>
</dbReference>
<dbReference type="RefSeq" id="WP_282589487.1">
    <property type="nucleotide sequence ID" value="NZ_JAMOIM010000095.1"/>
</dbReference>
<feature type="non-terminal residue" evidence="1">
    <location>
        <position position="1"/>
    </location>
</feature>